<organism evidence="17 18">
    <name type="scientific">Lophiostoma macrostomum CBS 122681</name>
    <dbReference type="NCBI Taxonomy" id="1314788"/>
    <lineage>
        <taxon>Eukaryota</taxon>
        <taxon>Fungi</taxon>
        <taxon>Dikarya</taxon>
        <taxon>Ascomycota</taxon>
        <taxon>Pezizomycotina</taxon>
        <taxon>Dothideomycetes</taxon>
        <taxon>Pleosporomycetidae</taxon>
        <taxon>Pleosporales</taxon>
        <taxon>Lophiostomataceae</taxon>
        <taxon>Lophiostoma</taxon>
    </lineage>
</organism>
<keyword evidence="4" id="KW-0479">Metal-binding</keyword>
<evidence type="ECO:0000256" key="14">
    <source>
        <dbReference type="ARBA" id="ARBA00045077"/>
    </source>
</evidence>
<evidence type="ECO:0000256" key="13">
    <source>
        <dbReference type="ARBA" id="ARBA00044502"/>
    </source>
</evidence>
<dbReference type="Pfam" id="PF03443">
    <property type="entry name" value="AA9"/>
    <property type="match status" value="1"/>
</dbReference>
<comment type="subcellular location">
    <subcellularLocation>
        <location evidence="2">Secreted</location>
    </subcellularLocation>
</comment>
<dbReference type="GO" id="GO:0005576">
    <property type="term" value="C:extracellular region"/>
    <property type="evidence" value="ECO:0007669"/>
    <property type="project" value="UniProtKB-SubCell"/>
</dbReference>
<keyword evidence="12" id="KW-0624">Polysaccharide degradation</keyword>
<comment type="similarity">
    <text evidence="13">Belongs to the polysaccharide monooxygenase AA9 family.</text>
</comment>
<dbReference type="AlphaFoldDB" id="A0A6A6T6U5"/>
<keyword evidence="3" id="KW-0964">Secreted</keyword>
<evidence type="ECO:0000256" key="8">
    <source>
        <dbReference type="ARBA" id="ARBA00023008"/>
    </source>
</evidence>
<proteinExistence type="inferred from homology"/>
<dbReference type="Proteomes" id="UP000799324">
    <property type="component" value="Unassembled WGS sequence"/>
</dbReference>
<comment type="cofactor">
    <cofactor evidence="1">
        <name>Cu(2+)</name>
        <dbReference type="ChEBI" id="CHEBI:29036"/>
    </cofactor>
</comment>
<dbReference type="PANTHER" id="PTHR33353:SF10">
    <property type="entry name" value="ENDO-BETA-1,4-GLUCANASE D"/>
    <property type="match status" value="1"/>
</dbReference>
<evidence type="ECO:0000313" key="17">
    <source>
        <dbReference type="EMBL" id="KAF2655480.1"/>
    </source>
</evidence>
<keyword evidence="6" id="KW-0136">Cellulose degradation</keyword>
<evidence type="ECO:0000313" key="18">
    <source>
        <dbReference type="Proteomes" id="UP000799324"/>
    </source>
</evidence>
<dbReference type="PANTHER" id="PTHR33353">
    <property type="entry name" value="PUTATIVE (AFU_ORTHOLOGUE AFUA_1G12560)-RELATED"/>
    <property type="match status" value="1"/>
</dbReference>
<keyword evidence="5" id="KW-0732">Signal</keyword>
<evidence type="ECO:0000256" key="11">
    <source>
        <dbReference type="ARBA" id="ARBA00023277"/>
    </source>
</evidence>
<sequence length="233" mass="24979">MVNGSLSEKFQYVRDVVPQPGIPLNYSDPVQYEMMKVFPMLVLEAPMTTCGNNASKSAKKTRTATVLAGTEVGFEVADVGGGIPPYIHHSGPLSAWLSRAPNDDVASYDGLGDWFKIFYLGPLDDTTWAGLGRTGATFNIPKTTPPGEYLLRFESLWPSSSPEPYRAQLFTNCAQVKIVGPGGGVPTGFARFPGTYHYGVPGVTIPKEMDTVDGGKPSGLLEYIAPGPSVWTG</sequence>
<dbReference type="GO" id="GO:0030245">
    <property type="term" value="P:cellulose catabolic process"/>
    <property type="evidence" value="ECO:0007669"/>
    <property type="project" value="UniProtKB-KW"/>
</dbReference>
<evidence type="ECO:0000256" key="7">
    <source>
        <dbReference type="ARBA" id="ARBA00023002"/>
    </source>
</evidence>
<evidence type="ECO:0000256" key="1">
    <source>
        <dbReference type="ARBA" id="ARBA00001973"/>
    </source>
</evidence>
<name>A0A6A6T6U5_9PLEO</name>
<dbReference type="EMBL" id="MU004348">
    <property type="protein sequence ID" value="KAF2655480.1"/>
    <property type="molecule type" value="Genomic_DNA"/>
</dbReference>
<dbReference type="Gene3D" id="2.70.50.70">
    <property type="match status" value="1"/>
</dbReference>
<dbReference type="EC" id="1.14.99.56" evidence="15"/>
<gene>
    <name evidence="17" type="ORF">K491DRAFT_704564</name>
</gene>
<dbReference type="GO" id="GO:0004497">
    <property type="term" value="F:monooxygenase activity"/>
    <property type="evidence" value="ECO:0007669"/>
    <property type="project" value="UniProtKB-KW"/>
</dbReference>
<evidence type="ECO:0000256" key="6">
    <source>
        <dbReference type="ARBA" id="ARBA00023001"/>
    </source>
</evidence>
<protein>
    <recommendedName>
        <fullName evidence="15">lytic cellulose monooxygenase (C4-dehydrogenating)</fullName>
        <ecNumber evidence="15">1.14.99.56</ecNumber>
    </recommendedName>
</protein>
<evidence type="ECO:0000256" key="3">
    <source>
        <dbReference type="ARBA" id="ARBA00022525"/>
    </source>
</evidence>
<dbReference type="InterPro" id="IPR049892">
    <property type="entry name" value="AA9"/>
</dbReference>
<evidence type="ECO:0000256" key="10">
    <source>
        <dbReference type="ARBA" id="ARBA00023157"/>
    </source>
</evidence>
<evidence type="ECO:0000256" key="2">
    <source>
        <dbReference type="ARBA" id="ARBA00004613"/>
    </source>
</evidence>
<reference evidence="17" key="1">
    <citation type="journal article" date="2020" name="Stud. Mycol.">
        <title>101 Dothideomycetes genomes: a test case for predicting lifestyles and emergence of pathogens.</title>
        <authorList>
            <person name="Haridas S."/>
            <person name="Albert R."/>
            <person name="Binder M."/>
            <person name="Bloem J."/>
            <person name="Labutti K."/>
            <person name="Salamov A."/>
            <person name="Andreopoulos B."/>
            <person name="Baker S."/>
            <person name="Barry K."/>
            <person name="Bills G."/>
            <person name="Bluhm B."/>
            <person name="Cannon C."/>
            <person name="Castanera R."/>
            <person name="Culley D."/>
            <person name="Daum C."/>
            <person name="Ezra D."/>
            <person name="Gonzalez J."/>
            <person name="Henrissat B."/>
            <person name="Kuo A."/>
            <person name="Liang C."/>
            <person name="Lipzen A."/>
            <person name="Lutzoni F."/>
            <person name="Magnuson J."/>
            <person name="Mondo S."/>
            <person name="Nolan M."/>
            <person name="Ohm R."/>
            <person name="Pangilinan J."/>
            <person name="Park H.-J."/>
            <person name="Ramirez L."/>
            <person name="Alfaro M."/>
            <person name="Sun H."/>
            <person name="Tritt A."/>
            <person name="Yoshinaga Y."/>
            <person name="Zwiers L.-H."/>
            <person name="Turgeon B."/>
            <person name="Goodwin S."/>
            <person name="Spatafora J."/>
            <person name="Crous P."/>
            <person name="Grigoriev I."/>
        </authorList>
    </citation>
    <scope>NUCLEOTIDE SEQUENCE</scope>
    <source>
        <strain evidence="17">CBS 122681</strain>
    </source>
</reference>
<evidence type="ECO:0000256" key="5">
    <source>
        <dbReference type="ARBA" id="ARBA00022729"/>
    </source>
</evidence>
<keyword evidence="10" id="KW-1015">Disulfide bond</keyword>
<keyword evidence="9 17" id="KW-0503">Monooxygenase</keyword>
<evidence type="ECO:0000256" key="9">
    <source>
        <dbReference type="ARBA" id="ARBA00023033"/>
    </source>
</evidence>
<accession>A0A6A6T6U5</accession>
<keyword evidence="8" id="KW-0186">Copper</keyword>
<evidence type="ECO:0000256" key="4">
    <source>
        <dbReference type="ARBA" id="ARBA00022723"/>
    </source>
</evidence>
<keyword evidence="11" id="KW-0119">Carbohydrate metabolism</keyword>
<comment type="catalytic activity">
    <reaction evidence="14">
        <text>[(1-&gt;4)-beta-D-glucosyl]n+m + reduced acceptor + O2 = 4-dehydro-beta-D-glucosyl-[(1-&gt;4)-beta-D-glucosyl]n-1 + [(1-&gt;4)-beta-D-glucosyl]m + acceptor + H2O.</text>
        <dbReference type="EC" id="1.14.99.56"/>
    </reaction>
</comment>
<dbReference type="OrthoDB" id="6038816at2759"/>
<dbReference type="GO" id="GO:0046872">
    <property type="term" value="F:metal ion binding"/>
    <property type="evidence" value="ECO:0007669"/>
    <property type="project" value="UniProtKB-KW"/>
</dbReference>
<keyword evidence="18" id="KW-1185">Reference proteome</keyword>
<feature type="domain" description="Auxiliary Activity family 9 catalytic" evidence="16">
    <location>
        <begin position="42"/>
        <end position="205"/>
    </location>
</feature>
<keyword evidence="7" id="KW-0560">Oxidoreductase</keyword>
<evidence type="ECO:0000256" key="12">
    <source>
        <dbReference type="ARBA" id="ARBA00023326"/>
    </source>
</evidence>
<evidence type="ECO:0000259" key="16">
    <source>
        <dbReference type="Pfam" id="PF03443"/>
    </source>
</evidence>
<dbReference type="InterPro" id="IPR005103">
    <property type="entry name" value="AA9_LPMO"/>
</dbReference>
<evidence type="ECO:0000256" key="15">
    <source>
        <dbReference type="ARBA" id="ARBA00047174"/>
    </source>
</evidence>